<dbReference type="BioCyc" id="BCEN216591:G1G1V-7887-MONOMER"/>
<dbReference type="HOGENOM" id="CLU_2328327_0_0_4"/>
<dbReference type="EMBL" id="AM747723">
    <property type="protein sequence ID" value="CAR57774.1"/>
    <property type="molecule type" value="Genomic_DNA"/>
</dbReference>
<dbReference type="AlphaFoldDB" id="B4EQK2"/>
<keyword evidence="1" id="KW-0812">Transmembrane</keyword>
<evidence type="ECO:0000313" key="2">
    <source>
        <dbReference type="EMBL" id="CAR57774.1"/>
    </source>
</evidence>
<protein>
    <submittedName>
        <fullName evidence="2">Membrane protein</fullName>
    </submittedName>
</protein>
<gene>
    <name evidence="2" type="ORF">pBCA064</name>
</gene>
<accession>B4EQK2</accession>
<geneLocation type="plasmid" evidence="2 3">
    <name>pBCJ2315</name>
</geneLocation>
<keyword evidence="3" id="KW-1185">Reference proteome</keyword>
<organism evidence="2 3">
    <name type="scientific">Burkholderia cenocepacia (strain ATCC BAA-245 / DSM 16553 / LMG 16656 / NCTC 13227 / J2315 / CF5610)</name>
    <name type="common">Burkholderia cepacia (strain J2315)</name>
    <dbReference type="NCBI Taxonomy" id="216591"/>
    <lineage>
        <taxon>Bacteria</taxon>
        <taxon>Pseudomonadati</taxon>
        <taxon>Pseudomonadota</taxon>
        <taxon>Betaproteobacteria</taxon>
        <taxon>Burkholderiales</taxon>
        <taxon>Burkholderiaceae</taxon>
        <taxon>Burkholderia</taxon>
        <taxon>Burkholderia cepacia complex</taxon>
    </lineage>
</organism>
<dbReference type="RefSeq" id="WP_006488606.1">
    <property type="nucleotide sequence ID" value="NC_011003.1"/>
</dbReference>
<evidence type="ECO:0000313" key="3">
    <source>
        <dbReference type="Proteomes" id="UP000001035"/>
    </source>
</evidence>
<keyword evidence="2" id="KW-0614">Plasmid</keyword>
<reference evidence="2 3" key="1">
    <citation type="journal article" date="2009" name="J. Bacteriol.">
        <title>The genome of Burkholderia cenocepacia J2315, an epidemic pathogen of cystic fibrosis patients.</title>
        <authorList>
            <person name="Holden M.T."/>
            <person name="Seth-Smith H.M."/>
            <person name="Crossman L.C."/>
            <person name="Sebaihia M."/>
            <person name="Bentley S.D."/>
            <person name="Cerdeno-Tarraga A.M."/>
            <person name="Thomson N.R."/>
            <person name="Bason N."/>
            <person name="Quail M.A."/>
            <person name="Sharp S."/>
            <person name="Cherevach I."/>
            <person name="Churcher C."/>
            <person name="Goodhead I."/>
            <person name="Hauser H."/>
            <person name="Holroyd N."/>
            <person name="Mungall K."/>
            <person name="Scott P."/>
            <person name="Walker D."/>
            <person name="White B."/>
            <person name="Rose H."/>
            <person name="Iversen P."/>
            <person name="Mil-Homens D."/>
            <person name="Rocha E.P."/>
            <person name="Fialho A.M."/>
            <person name="Baldwin A."/>
            <person name="Dowson C."/>
            <person name="Barrell B.G."/>
            <person name="Govan J.R."/>
            <person name="Vandamme P."/>
            <person name="Hart C.A."/>
            <person name="Mahenthiralingam E."/>
            <person name="Parkhill J."/>
        </authorList>
    </citation>
    <scope>NUCLEOTIDE SEQUENCE [LARGE SCALE GENOMIC DNA]</scope>
    <source>
        <strain evidence="3">ATCC BAA-245 / DSM 16553 / LMG 16656 / NCTC 13227 / J2315 / CF5610</strain>
        <plasmid evidence="2">pBCJ2315</plasmid>
    </source>
</reference>
<proteinExistence type="predicted"/>
<feature type="transmembrane region" description="Helical" evidence="1">
    <location>
        <begin position="20"/>
        <end position="41"/>
    </location>
</feature>
<name>B4EQK2_BURCJ</name>
<keyword evidence="1" id="KW-1133">Transmembrane helix</keyword>
<sequence length="98" mass="11355">MKNLGTSAKRNSPFWYGWKIRLVWLVAAFVGMFAINAKAWCRNWATAQAYRLGRADFGVFLHTPRFSRIAELTDAYDSGAYDFWLSTLHVGDWSRYLP</sequence>
<dbReference type="KEGG" id="bcj:pBCA064"/>
<dbReference type="Proteomes" id="UP000001035">
    <property type="component" value="Plasmid pBCJ2315"/>
</dbReference>
<evidence type="ECO:0000256" key="1">
    <source>
        <dbReference type="SAM" id="Phobius"/>
    </source>
</evidence>
<keyword evidence="1" id="KW-0472">Membrane</keyword>